<dbReference type="OrthoDB" id="135857at2157"/>
<dbReference type="InterPro" id="IPR001207">
    <property type="entry name" value="Transposase_mutator"/>
</dbReference>
<name>A0A2U9IST4_9CREN</name>
<reference evidence="5" key="2">
    <citation type="submission" date="2020-03" db="EMBL/GenBank/DDBJ databases">
        <title>Complete Genome Sequences of Extremely Thermoacidophilic, Metal-Mobilizing Type-Strain Members of the Archaeal Family Sulfolobaceae: Acidianus brierleyi DSM-1651T, Acidianus sulfidivorans DSM-18786T, Metallosphaera hakonensis DSM-7519T, and Metallosphaera prunae DSM-10039T.</title>
        <authorList>
            <person name="Counts J.A."/>
            <person name="Kelly R.M."/>
        </authorList>
    </citation>
    <scope>NUCLEOTIDE SEQUENCE [LARGE SCALE GENOMIC DNA]</scope>
    <source>
        <strain evidence="5">HO1-1</strain>
    </source>
</reference>
<gene>
    <name evidence="4" type="ORF">DFR87_04755</name>
</gene>
<keyword evidence="5" id="KW-1185">Reference proteome</keyword>
<dbReference type="GO" id="GO:0004803">
    <property type="term" value="F:transposase activity"/>
    <property type="evidence" value="ECO:0007669"/>
    <property type="project" value="InterPro"/>
</dbReference>
<accession>A0A2U9IST4</accession>
<organism evidence="4 5">
    <name type="scientific">Metallosphaera hakonensis JCM 8857 = DSM 7519</name>
    <dbReference type="NCBI Taxonomy" id="1293036"/>
    <lineage>
        <taxon>Archaea</taxon>
        <taxon>Thermoproteota</taxon>
        <taxon>Thermoprotei</taxon>
        <taxon>Sulfolobales</taxon>
        <taxon>Sulfolobaceae</taxon>
        <taxon>Metallosphaera</taxon>
    </lineage>
</organism>
<keyword evidence="2" id="KW-0238">DNA-binding</keyword>
<protein>
    <recommendedName>
        <fullName evidence="6">IS256 family transposase</fullName>
    </recommendedName>
</protein>
<dbReference type="PANTHER" id="PTHR33217">
    <property type="entry name" value="TRANSPOSASE FOR INSERTION SEQUENCE ELEMENT IS1081"/>
    <property type="match status" value="1"/>
</dbReference>
<evidence type="ECO:0000256" key="2">
    <source>
        <dbReference type="ARBA" id="ARBA00023125"/>
    </source>
</evidence>
<evidence type="ECO:0008006" key="6">
    <source>
        <dbReference type="Google" id="ProtNLM"/>
    </source>
</evidence>
<proteinExistence type="predicted"/>
<dbReference type="KEGG" id="mhk:DFR87_04755"/>
<dbReference type="AlphaFoldDB" id="A0A2U9IST4"/>
<evidence type="ECO:0000256" key="3">
    <source>
        <dbReference type="ARBA" id="ARBA00023172"/>
    </source>
</evidence>
<dbReference type="GO" id="GO:0003677">
    <property type="term" value="F:DNA binding"/>
    <property type="evidence" value="ECO:0007669"/>
    <property type="project" value="UniProtKB-KW"/>
</dbReference>
<dbReference type="Pfam" id="PF00872">
    <property type="entry name" value="Transposase_mut"/>
    <property type="match status" value="1"/>
</dbReference>
<keyword evidence="3" id="KW-0233">DNA recombination</keyword>
<dbReference type="Proteomes" id="UP000247586">
    <property type="component" value="Chromosome"/>
</dbReference>
<dbReference type="EMBL" id="CP029287">
    <property type="protein sequence ID" value="AWR99121.1"/>
    <property type="molecule type" value="Genomic_DNA"/>
</dbReference>
<evidence type="ECO:0000256" key="1">
    <source>
        <dbReference type="ARBA" id="ARBA00022578"/>
    </source>
</evidence>
<evidence type="ECO:0000313" key="5">
    <source>
        <dbReference type="Proteomes" id="UP000247586"/>
    </source>
</evidence>
<dbReference type="STRING" id="1293036.GCA_001315825_01533"/>
<evidence type="ECO:0000313" key="4">
    <source>
        <dbReference type="EMBL" id="AWR99121.1"/>
    </source>
</evidence>
<sequence length="269" mass="30977">MAKNKNNQEGDNIMKLNEEVLEKIKRIMRGGVSLREIEEIVLQEAMMEEREAYLEVEDDDKNGTYFRYLRTEEGVLRLRVPRTRKGGFRPKILPEKYERTSNYEEFLHELILSTTPVQVKSVLKEIPYSEAMMDRVADRIFKKLNELRTKELPHDLLALYVDVKFVKSRENKSMAERAVYVAIGLDPDGNKSVLGFDVKDREDLDGWKSFLSGLANRGLNKVDVVVSDNFPGLDKVIATVFPSSFHLTLSSDELNEGYPRKGEKVKSQN</sequence>
<keyword evidence="1" id="KW-0815">Transposition</keyword>
<dbReference type="GO" id="GO:0006313">
    <property type="term" value="P:DNA transposition"/>
    <property type="evidence" value="ECO:0007669"/>
    <property type="project" value="InterPro"/>
</dbReference>
<dbReference type="PANTHER" id="PTHR33217:SF7">
    <property type="entry name" value="TRANSPOSASE FOR INSERTION SEQUENCE ELEMENT IS1081"/>
    <property type="match status" value="1"/>
</dbReference>
<reference evidence="4 5" key="1">
    <citation type="submission" date="2018-05" db="EMBL/GenBank/DDBJ databases">
        <title>Complete Genome Sequences of Extremely Thermoacidophilic, Metal-Mobilizing Type-Strain Members of the Archaeal Family Sulfolobaceae: Acidianus brierleyi DSM-1651T, Acidianus sulfidivorans DSM-18786T, Metallosphaera hakonensis DSM-7519T, and Metallosphaera prunae DSM-10039T.</title>
        <authorList>
            <person name="Counts J.A."/>
            <person name="Kelly R.M."/>
        </authorList>
    </citation>
    <scope>NUCLEOTIDE SEQUENCE [LARGE SCALE GENOMIC DNA]</scope>
    <source>
        <strain evidence="4 5">HO1-1</strain>
    </source>
</reference>
<reference evidence="5" key="3">
    <citation type="submission" date="2020-03" db="EMBL/GenBank/DDBJ databases">
        <title>Sequencing and Assembly of Multiple Reported Metal-Biooxidizing Members of the Extremely Thermoacidophilic Archaeal Family Sulfolobaceae.</title>
        <authorList>
            <person name="Counts J.A."/>
            <person name="Kelly R.M."/>
        </authorList>
    </citation>
    <scope>NUCLEOTIDE SEQUENCE [LARGE SCALE GENOMIC DNA]</scope>
    <source>
        <strain evidence="5">HO1-1</strain>
    </source>
</reference>